<evidence type="ECO:0000313" key="2">
    <source>
        <dbReference type="EMBL" id="SKA60134.1"/>
    </source>
</evidence>
<reference evidence="2 3" key="1">
    <citation type="submission" date="2017-02" db="EMBL/GenBank/DDBJ databases">
        <authorList>
            <person name="Peterson S.W."/>
        </authorList>
    </citation>
    <scope>NUCLEOTIDE SEQUENCE [LARGE SCALE GENOMIC DNA]</scope>
    <source>
        <strain evidence="2 3">ATCC 35992</strain>
    </source>
</reference>
<dbReference type="Proteomes" id="UP000190814">
    <property type="component" value="Unassembled WGS sequence"/>
</dbReference>
<dbReference type="EMBL" id="FUXZ01000002">
    <property type="protein sequence ID" value="SKA60134.1"/>
    <property type="molecule type" value="Genomic_DNA"/>
</dbReference>
<dbReference type="AlphaFoldDB" id="A0A1T4V5H1"/>
<evidence type="ECO:0000313" key="3">
    <source>
        <dbReference type="Proteomes" id="UP000190814"/>
    </source>
</evidence>
<dbReference type="InterPro" id="IPR037883">
    <property type="entry name" value="Knr4/Smi1-like_sf"/>
</dbReference>
<dbReference type="Gene3D" id="3.40.1580.10">
    <property type="entry name" value="SMI1/KNR4-like"/>
    <property type="match status" value="1"/>
</dbReference>
<accession>A0A1T4V5H1</accession>
<name>A0A1T4V5H1_9FIRM</name>
<dbReference type="InterPro" id="IPR018958">
    <property type="entry name" value="Knr4/Smi1-like_dom"/>
</dbReference>
<evidence type="ECO:0000259" key="1">
    <source>
        <dbReference type="Pfam" id="PF09346"/>
    </source>
</evidence>
<keyword evidence="3" id="KW-1185">Reference proteome</keyword>
<protein>
    <recommendedName>
        <fullName evidence="1">Knr4/Smi1-like domain-containing protein</fullName>
    </recommendedName>
</protein>
<proteinExistence type="predicted"/>
<dbReference type="Pfam" id="PF09346">
    <property type="entry name" value="SMI1_KNR4"/>
    <property type="match status" value="1"/>
</dbReference>
<gene>
    <name evidence="2" type="ORF">SAMN02745111_00184</name>
</gene>
<dbReference type="SUPFAM" id="SSF160631">
    <property type="entry name" value="SMI1/KNR4-like"/>
    <property type="match status" value="1"/>
</dbReference>
<dbReference type="RefSeq" id="WP_078765076.1">
    <property type="nucleotide sequence ID" value="NZ_FUXZ01000002.1"/>
</dbReference>
<organism evidence="2 3">
    <name type="scientific">Eubacterium uniforme</name>
    <dbReference type="NCBI Taxonomy" id="39495"/>
    <lineage>
        <taxon>Bacteria</taxon>
        <taxon>Bacillati</taxon>
        <taxon>Bacillota</taxon>
        <taxon>Clostridia</taxon>
        <taxon>Eubacteriales</taxon>
        <taxon>Eubacteriaceae</taxon>
        <taxon>Eubacterium</taxon>
    </lineage>
</organism>
<feature type="domain" description="Knr4/Smi1-like" evidence="1">
    <location>
        <begin position="21"/>
        <end position="131"/>
    </location>
</feature>
<dbReference type="OrthoDB" id="2608740at2"/>
<sequence>MNILEQLNEDINVVVANISSTKSEIEEMLKKSPIIIPNEYIEIISQKSELEISIKNEKILRIWGATGCVEMNEAYNIQTYLPDSWAIGDDEGGYAIVYSKNNDKIGVYAISFGDLDENEKIFIASSLFELLVKGVGSDTFLSF</sequence>